<proteinExistence type="predicted"/>
<gene>
    <name evidence="2" type="ORF">SAMN04488591_2502</name>
</gene>
<dbReference type="AlphaFoldDB" id="A0A1I6I6L3"/>
<reference evidence="3" key="1">
    <citation type="submission" date="2016-10" db="EMBL/GenBank/DDBJ databases">
        <authorList>
            <person name="Varghese N."/>
            <person name="Submissions S."/>
        </authorList>
    </citation>
    <scope>NUCLEOTIDE SEQUENCE [LARGE SCALE GENOMIC DNA]</scope>
    <source>
        <strain evidence="3">CL127</strain>
    </source>
</reference>
<accession>A0A1I6I6L3</accession>
<organism evidence="2 3">
    <name type="scientific">Microbacterium azadirachtae</name>
    <dbReference type="NCBI Taxonomy" id="582680"/>
    <lineage>
        <taxon>Bacteria</taxon>
        <taxon>Bacillati</taxon>
        <taxon>Actinomycetota</taxon>
        <taxon>Actinomycetes</taxon>
        <taxon>Micrococcales</taxon>
        <taxon>Microbacteriaceae</taxon>
        <taxon>Microbacterium</taxon>
    </lineage>
</organism>
<evidence type="ECO:0008006" key="4">
    <source>
        <dbReference type="Google" id="ProtNLM"/>
    </source>
</evidence>
<sequence length="251" mass="26194">MALPGPRKGAARPLAHPEYAVRVGERDEPLPASREEADAATRAASEARITAWARKMADRVPTAWLVSGAGAVLLASTAAFGGLADVPVPKPPKLHAGEHYVGSDLDMSVVSAAIGGEVRGTGLSPAAGQRTLVVVLDVTNEFSKPRSASAKDVLKGVTVKDVAVQGFSADRTVDGSSASFLQPGVATRVRISWLVDADDVAPGDEIQVLLPDSTHFVGELFTRGDYWADIRTGAYVTVGVDELPAEDEVTS</sequence>
<evidence type="ECO:0000313" key="2">
    <source>
        <dbReference type="EMBL" id="SFR62343.1"/>
    </source>
</evidence>
<name>A0A1I6I6L3_9MICO</name>
<feature type="compositionally biased region" description="Basic and acidic residues" evidence="1">
    <location>
        <begin position="23"/>
        <end position="39"/>
    </location>
</feature>
<dbReference type="Proteomes" id="UP000198877">
    <property type="component" value="Unassembled WGS sequence"/>
</dbReference>
<dbReference type="EMBL" id="FOYR01000002">
    <property type="protein sequence ID" value="SFR62343.1"/>
    <property type="molecule type" value="Genomic_DNA"/>
</dbReference>
<feature type="region of interest" description="Disordered" evidence="1">
    <location>
        <begin position="1"/>
        <end position="39"/>
    </location>
</feature>
<evidence type="ECO:0000256" key="1">
    <source>
        <dbReference type="SAM" id="MobiDB-lite"/>
    </source>
</evidence>
<protein>
    <recommendedName>
        <fullName evidence="4">DUF4352 domain-containing protein</fullName>
    </recommendedName>
</protein>
<evidence type="ECO:0000313" key="3">
    <source>
        <dbReference type="Proteomes" id="UP000198877"/>
    </source>
</evidence>